<sequence>MSVSLEQAYSECRAIARREAKNFYYAFVALPAHKRDAICAVYAFMRHADDLSDDESMPRPERRLALESWLDLWHRAEQGAPTDDPVFVALRDASHRFGIASSLLDQLVEGTAMDLHPSLDARQIHRENDAVHPLQFDTYQTFDDLYRYCYYVASVVGLVCIRIFEYSDARAEKLAEKTGIAFQLTNILRDVREDAERGRIYLPAEDMERFGVAADKLAAIRDGKHLSLNQRELLELEAARAEEYYQAGQALLPLISPDSRPALWVLITIYHRLLREIVRRNYDVFTRRISISTPQKLLILGRGLLQVLLYRLRGGQRR</sequence>
<dbReference type="SFLD" id="SFLDG01212">
    <property type="entry name" value="Phytoene_synthase_like"/>
    <property type="match status" value="1"/>
</dbReference>
<dbReference type="SFLD" id="SFLDS00005">
    <property type="entry name" value="Isoprenoid_Synthase_Type_I"/>
    <property type="match status" value="1"/>
</dbReference>
<dbReference type="Pfam" id="PF00494">
    <property type="entry name" value="SQS_PSY"/>
    <property type="match status" value="1"/>
</dbReference>
<dbReference type="PANTHER" id="PTHR31480">
    <property type="entry name" value="BIFUNCTIONAL LYCOPENE CYCLASE/PHYTOENE SYNTHASE"/>
    <property type="match status" value="1"/>
</dbReference>
<dbReference type="InterPro" id="IPR002060">
    <property type="entry name" value="Squ/phyt_synthse"/>
</dbReference>
<reference evidence="2 3" key="1">
    <citation type="submission" date="2019-03" db="EMBL/GenBank/DDBJ databases">
        <title>Genomic Encyclopedia of Type Strains, Phase IV (KMG-IV): sequencing the most valuable type-strain genomes for metagenomic binning, comparative biology and taxonomic classification.</title>
        <authorList>
            <person name="Goeker M."/>
        </authorList>
    </citation>
    <scope>NUCLEOTIDE SEQUENCE [LARGE SCALE GENOMIC DNA]</scope>
    <source>
        <strain evidence="2 3">DSM 103428</strain>
    </source>
</reference>
<dbReference type="InterPro" id="IPR033904">
    <property type="entry name" value="Trans_IPPS_HH"/>
</dbReference>
<evidence type="ECO:0000256" key="1">
    <source>
        <dbReference type="ARBA" id="ARBA00022679"/>
    </source>
</evidence>
<proteinExistence type="predicted"/>
<dbReference type="SUPFAM" id="SSF48576">
    <property type="entry name" value="Terpenoid synthases"/>
    <property type="match status" value="1"/>
</dbReference>
<dbReference type="EMBL" id="SMGK01000002">
    <property type="protein sequence ID" value="TCK73971.1"/>
    <property type="molecule type" value="Genomic_DNA"/>
</dbReference>
<dbReference type="InterPro" id="IPR044843">
    <property type="entry name" value="Trans_IPPS_bact-type"/>
</dbReference>
<dbReference type="AlphaFoldDB" id="A0A4V2PVD4"/>
<dbReference type="SFLD" id="SFLDG01018">
    <property type="entry name" value="Squalene/Phytoene_Synthase_Lik"/>
    <property type="match status" value="1"/>
</dbReference>
<comment type="caution">
    <text evidence="2">The sequence shown here is derived from an EMBL/GenBank/DDBJ whole genome shotgun (WGS) entry which is preliminary data.</text>
</comment>
<keyword evidence="1" id="KW-0808">Transferase</keyword>
<evidence type="ECO:0000313" key="3">
    <source>
        <dbReference type="Proteomes" id="UP000295210"/>
    </source>
</evidence>
<dbReference type="RefSeq" id="WP_131994330.1">
    <property type="nucleotide sequence ID" value="NZ_SMGK01000002.1"/>
</dbReference>
<evidence type="ECO:0000313" key="2">
    <source>
        <dbReference type="EMBL" id="TCK73971.1"/>
    </source>
</evidence>
<dbReference type="Proteomes" id="UP000295210">
    <property type="component" value="Unassembled WGS sequence"/>
</dbReference>
<name>A0A4V2PVD4_9BACT</name>
<dbReference type="GO" id="GO:0004311">
    <property type="term" value="F:geranylgeranyl diphosphate synthase activity"/>
    <property type="evidence" value="ECO:0007669"/>
    <property type="project" value="InterPro"/>
</dbReference>
<dbReference type="InterPro" id="IPR008949">
    <property type="entry name" value="Isoprenoid_synthase_dom_sf"/>
</dbReference>
<gene>
    <name evidence="2" type="ORF">C7378_1591</name>
</gene>
<organism evidence="2 3">
    <name type="scientific">Acidipila rosea</name>
    <dbReference type="NCBI Taxonomy" id="768535"/>
    <lineage>
        <taxon>Bacteria</taxon>
        <taxon>Pseudomonadati</taxon>
        <taxon>Acidobacteriota</taxon>
        <taxon>Terriglobia</taxon>
        <taxon>Terriglobales</taxon>
        <taxon>Acidobacteriaceae</taxon>
        <taxon>Acidipila</taxon>
    </lineage>
</organism>
<accession>A0A4V2PVD4</accession>
<dbReference type="InterPro" id="IPR019845">
    <property type="entry name" value="Squalene/phytoene_synthase_CS"/>
</dbReference>
<dbReference type="GO" id="GO:0016117">
    <property type="term" value="P:carotenoid biosynthetic process"/>
    <property type="evidence" value="ECO:0007669"/>
    <property type="project" value="UniProtKB-ARBA"/>
</dbReference>
<dbReference type="Gene3D" id="1.10.600.10">
    <property type="entry name" value="Farnesyl Diphosphate Synthase"/>
    <property type="match status" value="1"/>
</dbReference>
<dbReference type="CDD" id="cd00683">
    <property type="entry name" value="Trans_IPPS_HH"/>
    <property type="match status" value="1"/>
</dbReference>
<keyword evidence="3" id="KW-1185">Reference proteome</keyword>
<dbReference type="PROSITE" id="PS01044">
    <property type="entry name" value="SQUALEN_PHYTOEN_SYN_1"/>
    <property type="match status" value="1"/>
</dbReference>
<dbReference type="OrthoDB" id="9787280at2"/>
<protein>
    <submittedName>
        <fullName evidence="2">Phytoene synthase</fullName>
    </submittedName>
</protein>
<dbReference type="GO" id="GO:0051996">
    <property type="term" value="F:squalene synthase [NAD(P)H] activity"/>
    <property type="evidence" value="ECO:0007669"/>
    <property type="project" value="InterPro"/>
</dbReference>